<dbReference type="Proteomes" id="UP000014680">
    <property type="component" value="Unassembled WGS sequence"/>
</dbReference>
<evidence type="ECO:0000256" key="4">
    <source>
        <dbReference type="ARBA" id="ARBA00023288"/>
    </source>
</evidence>
<name>A0A0A1UHB4_ENTIV</name>
<dbReference type="GeneID" id="14893817"/>
<dbReference type="KEGG" id="eiv:EIN_252610"/>
<dbReference type="PANTHER" id="PTHR47977">
    <property type="entry name" value="RAS-RELATED PROTEIN RAB"/>
    <property type="match status" value="1"/>
</dbReference>
<dbReference type="SMART" id="SM00174">
    <property type="entry name" value="RHO"/>
    <property type="match status" value="1"/>
</dbReference>
<evidence type="ECO:0000256" key="3">
    <source>
        <dbReference type="ARBA" id="ARBA00023134"/>
    </source>
</evidence>
<reference evidence="5 6" key="1">
    <citation type="submission" date="2012-10" db="EMBL/GenBank/DDBJ databases">
        <authorList>
            <person name="Zafar N."/>
            <person name="Inman J."/>
            <person name="Hall N."/>
            <person name="Lorenzi H."/>
            <person name="Caler E."/>
        </authorList>
    </citation>
    <scope>NUCLEOTIDE SEQUENCE [LARGE SCALE GENOMIC DNA]</scope>
    <source>
        <strain evidence="5 6">IP1</strain>
    </source>
</reference>
<dbReference type="GO" id="GO:0005525">
    <property type="term" value="F:GTP binding"/>
    <property type="evidence" value="ECO:0007669"/>
    <property type="project" value="UniProtKB-KW"/>
</dbReference>
<keyword evidence="4" id="KW-0449">Lipoprotein</keyword>
<dbReference type="VEuPathDB" id="AmoebaDB:EIN_252610"/>
<dbReference type="AlphaFoldDB" id="A0A0A1UHB4"/>
<evidence type="ECO:0000313" key="5">
    <source>
        <dbReference type="EMBL" id="ELP95027.1"/>
    </source>
</evidence>
<dbReference type="OMA" id="KSSFMFR"/>
<dbReference type="GO" id="GO:0003924">
    <property type="term" value="F:GTPase activity"/>
    <property type="evidence" value="ECO:0007669"/>
    <property type="project" value="InterPro"/>
</dbReference>
<evidence type="ECO:0000256" key="1">
    <source>
        <dbReference type="ARBA" id="ARBA00010142"/>
    </source>
</evidence>
<comment type="similarity">
    <text evidence="1">Belongs to the small GTPase superfamily. Rho family.</text>
</comment>
<dbReference type="FunFam" id="3.40.50.300:FF:001329">
    <property type="entry name" value="Small GTP-binding protein, putative"/>
    <property type="match status" value="1"/>
</dbReference>
<dbReference type="Pfam" id="PF00071">
    <property type="entry name" value="Ras"/>
    <property type="match status" value="1"/>
</dbReference>
<dbReference type="PRINTS" id="PR00449">
    <property type="entry name" value="RASTRNSFRMNG"/>
</dbReference>
<dbReference type="InterPro" id="IPR001806">
    <property type="entry name" value="Small_GTPase"/>
</dbReference>
<dbReference type="InterPro" id="IPR050227">
    <property type="entry name" value="Rab"/>
</dbReference>
<dbReference type="OrthoDB" id="28153at2759"/>
<dbReference type="InterPro" id="IPR005225">
    <property type="entry name" value="Small_GTP-bd"/>
</dbReference>
<keyword evidence="2" id="KW-0547">Nucleotide-binding</keyword>
<evidence type="ECO:0000256" key="2">
    <source>
        <dbReference type="ARBA" id="ARBA00022741"/>
    </source>
</evidence>
<dbReference type="SMART" id="SM00175">
    <property type="entry name" value="RAB"/>
    <property type="match status" value="1"/>
</dbReference>
<dbReference type="Gene3D" id="3.40.50.300">
    <property type="entry name" value="P-loop containing nucleotide triphosphate hydrolases"/>
    <property type="match status" value="1"/>
</dbReference>
<dbReference type="PROSITE" id="PS51421">
    <property type="entry name" value="RAS"/>
    <property type="match status" value="1"/>
</dbReference>
<dbReference type="NCBIfam" id="TIGR00231">
    <property type="entry name" value="small_GTP"/>
    <property type="match status" value="1"/>
</dbReference>
<dbReference type="EMBL" id="KB206169">
    <property type="protein sequence ID" value="ELP95027.1"/>
    <property type="molecule type" value="Genomic_DNA"/>
</dbReference>
<dbReference type="SUPFAM" id="SSF52540">
    <property type="entry name" value="P-loop containing nucleoside triphosphate hydrolases"/>
    <property type="match status" value="1"/>
</dbReference>
<keyword evidence="3" id="KW-0342">GTP-binding</keyword>
<sequence length="210" mass="23652">MSGLYPGFVSSLFYPLLTLREQESDNFKVVFTGDPMVGKTSLIYRMVSNEFKETLPPTVPDVTPYQVKENNKTYNFQINDTAGQEIYRTVTSSYYRGCSGIFLVYSQNDESSFKSLSSFYSDIVTYTQEKKPLIVILANKSDLEETVKLEEARKFAKEMMSKDKIKITVAQVSAKTGEGVTEALKTMVTDLMNGNIYPQKVKKSGPCVLL</sequence>
<dbReference type="InterPro" id="IPR027417">
    <property type="entry name" value="P-loop_NTPase"/>
</dbReference>
<dbReference type="PROSITE" id="PS51419">
    <property type="entry name" value="RAB"/>
    <property type="match status" value="1"/>
</dbReference>
<evidence type="ECO:0000313" key="6">
    <source>
        <dbReference type="Proteomes" id="UP000014680"/>
    </source>
</evidence>
<organism evidence="5 6">
    <name type="scientific">Entamoeba invadens IP1</name>
    <dbReference type="NCBI Taxonomy" id="370355"/>
    <lineage>
        <taxon>Eukaryota</taxon>
        <taxon>Amoebozoa</taxon>
        <taxon>Evosea</taxon>
        <taxon>Archamoebae</taxon>
        <taxon>Mastigamoebida</taxon>
        <taxon>Entamoebidae</taxon>
        <taxon>Entamoeba</taxon>
    </lineage>
</organism>
<dbReference type="CDD" id="cd00154">
    <property type="entry name" value="Rab"/>
    <property type="match status" value="1"/>
</dbReference>
<dbReference type="SMART" id="SM00173">
    <property type="entry name" value="RAS"/>
    <property type="match status" value="1"/>
</dbReference>
<accession>A0A0A1UHB4</accession>
<gene>
    <name evidence="5" type="ORF">EIN_252610</name>
</gene>
<protein>
    <submittedName>
        <fullName evidence="5">Uncharacterized protein</fullName>
    </submittedName>
</protein>
<dbReference type="SMART" id="SM00177">
    <property type="entry name" value="ARF"/>
    <property type="match status" value="1"/>
</dbReference>
<keyword evidence="6" id="KW-1185">Reference proteome</keyword>
<proteinExistence type="inferred from homology"/>
<dbReference type="RefSeq" id="XP_004261798.1">
    <property type="nucleotide sequence ID" value="XM_004261750.1"/>
</dbReference>